<feature type="domain" description="Histidine kinase" evidence="9">
    <location>
        <begin position="51"/>
        <end position="119"/>
    </location>
</feature>
<comment type="catalytic activity">
    <reaction evidence="1">
        <text>ATP + protein L-histidine = ADP + protein N-phospho-L-histidine.</text>
        <dbReference type="EC" id="2.7.13.3"/>
    </reaction>
</comment>
<evidence type="ECO:0000313" key="11">
    <source>
        <dbReference type="Proteomes" id="UP001595993"/>
    </source>
</evidence>
<evidence type="ECO:0000256" key="5">
    <source>
        <dbReference type="ARBA" id="ARBA00022777"/>
    </source>
</evidence>
<gene>
    <name evidence="10" type="ORF">ACFO9E_07180</name>
</gene>
<dbReference type="InterPro" id="IPR005467">
    <property type="entry name" value="His_kinase_dom"/>
</dbReference>
<dbReference type="CDD" id="cd00075">
    <property type="entry name" value="HATPase"/>
    <property type="match status" value="1"/>
</dbReference>
<dbReference type="SUPFAM" id="SSF55874">
    <property type="entry name" value="ATPase domain of HSP90 chaperone/DNA topoisomerase II/histidine kinase"/>
    <property type="match status" value="1"/>
</dbReference>
<dbReference type="PRINTS" id="PR00344">
    <property type="entry name" value="BCTRLSENSOR"/>
</dbReference>
<evidence type="ECO:0000256" key="7">
    <source>
        <dbReference type="ARBA" id="ARBA00039401"/>
    </source>
</evidence>
<keyword evidence="4" id="KW-0808">Transferase</keyword>
<reference evidence="11" key="1">
    <citation type="journal article" date="2019" name="Int. J. Syst. Evol. Microbiol.">
        <title>The Global Catalogue of Microorganisms (GCM) 10K type strain sequencing project: providing services to taxonomists for standard genome sequencing and annotation.</title>
        <authorList>
            <consortium name="The Broad Institute Genomics Platform"/>
            <consortium name="The Broad Institute Genome Sequencing Center for Infectious Disease"/>
            <person name="Wu L."/>
            <person name="Ma J."/>
        </authorList>
    </citation>
    <scope>NUCLEOTIDE SEQUENCE [LARGE SCALE GENOMIC DNA]</scope>
    <source>
        <strain evidence="11">CGMCC 4.7139</strain>
    </source>
</reference>
<evidence type="ECO:0000256" key="4">
    <source>
        <dbReference type="ARBA" id="ARBA00022679"/>
    </source>
</evidence>
<evidence type="ECO:0000256" key="2">
    <source>
        <dbReference type="ARBA" id="ARBA00012438"/>
    </source>
</evidence>
<protein>
    <recommendedName>
        <fullName evidence="7">Sensor-like histidine kinase SenX3</fullName>
        <ecNumber evidence="2">2.7.13.3</ecNumber>
    </recommendedName>
</protein>
<dbReference type="RefSeq" id="WP_381192591.1">
    <property type="nucleotide sequence ID" value="NZ_JBHSFE010000007.1"/>
</dbReference>
<dbReference type="Gene3D" id="3.30.565.10">
    <property type="entry name" value="Histidine kinase-like ATPase, C-terminal domain"/>
    <property type="match status" value="1"/>
</dbReference>
<name>A0ABV9G3F4_9ACTN</name>
<evidence type="ECO:0000259" key="9">
    <source>
        <dbReference type="PROSITE" id="PS50109"/>
    </source>
</evidence>
<proteinExistence type="predicted"/>
<keyword evidence="3" id="KW-0597">Phosphoprotein</keyword>
<dbReference type="PANTHER" id="PTHR45453:SF1">
    <property type="entry name" value="PHOSPHATE REGULON SENSOR PROTEIN PHOR"/>
    <property type="match status" value="1"/>
</dbReference>
<keyword evidence="10" id="KW-0547">Nucleotide-binding</keyword>
<dbReference type="InterPro" id="IPR003594">
    <property type="entry name" value="HATPase_dom"/>
</dbReference>
<organism evidence="10 11">
    <name type="scientific">Streptomyces maoxianensis</name>
    <dbReference type="NCBI Taxonomy" id="1459942"/>
    <lineage>
        <taxon>Bacteria</taxon>
        <taxon>Bacillati</taxon>
        <taxon>Actinomycetota</taxon>
        <taxon>Actinomycetes</taxon>
        <taxon>Kitasatosporales</taxon>
        <taxon>Streptomycetaceae</taxon>
        <taxon>Streptomyces</taxon>
    </lineage>
</organism>
<keyword evidence="5" id="KW-0418">Kinase</keyword>
<keyword evidence="11" id="KW-1185">Reference proteome</keyword>
<evidence type="ECO:0000256" key="1">
    <source>
        <dbReference type="ARBA" id="ARBA00000085"/>
    </source>
</evidence>
<dbReference type="Proteomes" id="UP001595993">
    <property type="component" value="Unassembled WGS sequence"/>
</dbReference>
<dbReference type="EC" id="2.7.13.3" evidence="2"/>
<evidence type="ECO:0000256" key="6">
    <source>
        <dbReference type="ARBA" id="ARBA00023012"/>
    </source>
</evidence>
<keyword evidence="6" id="KW-0902">Two-component regulatory system</keyword>
<dbReference type="InterPro" id="IPR036890">
    <property type="entry name" value="HATPase_C_sf"/>
</dbReference>
<dbReference type="GO" id="GO:0005524">
    <property type="term" value="F:ATP binding"/>
    <property type="evidence" value="ECO:0007669"/>
    <property type="project" value="UniProtKB-KW"/>
</dbReference>
<dbReference type="InterPro" id="IPR004358">
    <property type="entry name" value="Sig_transdc_His_kin-like_C"/>
</dbReference>
<feature type="region of interest" description="Disordered" evidence="8">
    <location>
        <begin position="1"/>
        <end position="82"/>
    </location>
</feature>
<feature type="compositionally biased region" description="Basic and acidic residues" evidence="8">
    <location>
        <begin position="51"/>
        <end position="78"/>
    </location>
</feature>
<evidence type="ECO:0000313" key="10">
    <source>
        <dbReference type="EMBL" id="MFC4607595.1"/>
    </source>
</evidence>
<dbReference type="PANTHER" id="PTHR45453">
    <property type="entry name" value="PHOSPHATE REGULON SENSOR PROTEIN PHOR"/>
    <property type="match status" value="1"/>
</dbReference>
<dbReference type="InterPro" id="IPR050351">
    <property type="entry name" value="BphY/WalK/GraS-like"/>
</dbReference>
<feature type="compositionally biased region" description="Polar residues" evidence="8">
    <location>
        <begin position="35"/>
        <end position="47"/>
    </location>
</feature>
<keyword evidence="10" id="KW-0067">ATP-binding</keyword>
<accession>A0ABV9G3F4</accession>
<sequence length="120" mass="12717">MRSAQRGWTAAPTPSRGPYAISSRTPPATRPAGSKSASRPSTASRNWSPPDDGHGIPQADRRRVLDRFNRPDDSRARDTGGSGLGLAIVYDIVTAHRGGTYIEDNAPGARLVVRLPAVGS</sequence>
<evidence type="ECO:0000256" key="8">
    <source>
        <dbReference type="SAM" id="MobiDB-lite"/>
    </source>
</evidence>
<dbReference type="EMBL" id="JBHSFE010000007">
    <property type="protein sequence ID" value="MFC4607595.1"/>
    <property type="molecule type" value="Genomic_DNA"/>
</dbReference>
<comment type="caution">
    <text evidence="10">The sequence shown here is derived from an EMBL/GenBank/DDBJ whole genome shotgun (WGS) entry which is preliminary data.</text>
</comment>
<dbReference type="Pfam" id="PF02518">
    <property type="entry name" value="HATPase_c"/>
    <property type="match status" value="1"/>
</dbReference>
<evidence type="ECO:0000256" key="3">
    <source>
        <dbReference type="ARBA" id="ARBA00022553"/>
    </source>
</evidence>
<dbReference type="PROSITE" id="PS50109">
    <property type="entry name" value="HIS_KIN"/>
    <property type="match status" value="1"/>
</dbReference>